<feature type="transmembrane region" description="Helical" evidence="1">
    <location>
        <begin position="114"/>
        <end position="134"/>
    </location>
</feature>
<feature type="transmembrane region" description="Helical" evidence="1">
    <location>
        <begin position="20"/>
        <end position="39"/>
    </location>
</feature>
<dbReference type="RefSeq" id="WP_130080754.1">
    <property type="nucleotide sequence ID" value="NZ_RCXX01000005.1"/>
</dbReference>
<dbReference type="AlphaFoldDB" id="A0A4Q5EAC5"/>
<feature type="transmembrane region" description="Helical" evidence="1">
    <location>
        <begin position="146"/>
        <end position="164"/>
    </location>
</feature>
<keyword evidence="1" id="KW-0472">Membrane</keyword>
<sequence length="170" mass="18955">MQTTTVKLYTWNYAEAKTYLASLLFVLGNIALPQLFHLIPQGGMTWLPIYFFTLVGAYKYGWRVGLLTAILSPLANSALFGMPTVSALPAILLKSVLMAVIGGYVAARFHKATILLLTLVVLSYQVLGTLGEWTMKGDFWLAIQDFRMGIPGMLFQVFGGWVFINRLIRK</sequence>
<organism evidence="2 3">
    <name type="scientific">Bacteroides uniformis</name>
    <dbReference type="NCBI Taxonomy" id="820"/>
    <lineage>
        <taxon>Bacteria</taxon>
        <taxon>Pseudomonadati</taxon>
        <taxon>Bacteroidota</taxon>
        <taxon>Bacteroidia</taxon>
        <taxon>Bacteroidales</taxon>
        <taxon>Bacteroidaceae</taxon>
        <taxon>Bacteroides</taxon>
    </lineage>
</organism>
<feature type="transmembrane region" description="Helical" evidence="1">
    <location>
        <begin position="87"/>
        <end position="107"/>
    </location>
</feature>
<dbReference type="Proteomes" id="UP000431575">
    <property type="component" value="Unassembled WGS sequence"/>
</dbReference>
<comment type="caution">
    <text evidence="2">The sequence shown here is derived from an EMBL/GenBank/DDBJ whole genome shotgun (WGS) entry which is preliminary data.</text>
</comment>
<gene>
    <name evidence="2" type="ORF">GAP41_11450</name>
</gene>
<evidence type="ECO:0000313" key="2">
    <source>
        <dbReference type="EMBL" id="KAB4242250.1"/>
    </source>
</evidence>
<accession>A0A4Q5EAC5</accession>
<protein>
    <submittedName>
        <fullName evidence="2">ECF transporter S component</fullName>
    </submittedName>
</protein>
<dbReference type="EMBL" id="WCTM01000006">
    <property type="protein sequence ID" value="KAB4242250.1"/>
    <property type="molecule type" value="Genomic_DNA"/>
</dbReference>
<evidence type="ECO:0000313" key="3">
    <source>
        <dbReference type="Proteomes" id="UP000431575"/>
    </source>
</evidence>
<name>A0A4Q5EAC5_BACUN</name>
<keyword evidence="1" id="KW-1133">Transmembrane helix</keyword>
<keyword evidence="1" id="KW-0812">Transmembrane</keyword>
<proteinExistence type="predicted"/>
<evidence type="ECO:0000256" key="1">
    <source>
        <dbReference type="SAM" id="Phobius"/>
    </source>
</evidence>
<reference evidence="2 3" key="1">
    <citation type="journal article" date="2019" name="Nat. Med.">
        <title>A library of human gut bacterial isolates paired with longitudinal multiomics data enables mechanistic microbiome research.</title>
        <authorList>
            <person name="Poyet M."/>
            <person name="Groussin M."/>
            <person name="Gibbons S.M."/>
            <person name="Avila-Pacheco J."/>
            <person name="Jiang X."/>
            <person name="Kearney S.M."/>
            <person name="Perrotta A.R."/>
            <person name="Berdy B."/>
            <person name="Zhao S."/>
            <person name="Lieberman T.D."/>
            <person name="Swanson P.K."/>
            <person name="Smith M."/>
            <person name="Roesemann S."/>
            <person name="Alexander J.E."/>
            <person name="Rich S.A."/>
            <person name="Livny J."/>
            <person name="Vlamakis H."/>
            <person name="Clish C."/>
            <person name="Bullock K."/>
            <person name="Deik A."/>
            <person name="Scott J."/>
            <person name="Pierce K.A."/>
            <person name="Xavier R.J."/>
            <person name="Alm E.J."/>
        </authorList>
    </citation>
    <scope>NUCLEOTIDE SEQUENCE [LARGE SCALE GENOMIC DNA]</scope>
    <source>
        <strain evidence="2 3">BIOML-A6</strain>
    </source>
</reference>